<sequence>MNDPIVSLYQKQGVQCFHGGQSFRSCPNFKCDFSVTTNLSGPPKSGVEAALNAFNEVEHYPDQDAWEARCHFADIMKISPEQILLGNGASEFIDIVPRLYPHGSTWRPGPWGAQFMEYERAAVNAKLVKVPWENEEATLTIMINPNSPTGDYIPFSDFKELISKHDKTTFIIDESFVPCYGPDWFDNSAIRLIEDFGDRVIVISSWTKVLACPLMRIGTVVATKNIIDKIVKLQVPWSVNGLAQAFMIASLHDVDYFTEMWHKTPIWKQNIHDWMNKVGFKVNENSPLWVPYVYVDMLTDEIAKEADKVAFDAGFPIRICASFGKPHNARLGVRLPEHVEKLALSWINNEKLTNMIKAYYDQHPEEKTGINSRKI</sequence>
<comment type="caution">
    <text evidence="2">The sequence shown here is derived from an EMBL/GenBank/DDBJ whole genome shotgun (WGS) entry which is preliminary data.</text>
</comment>
<evidence type="ECO:0000259" key="1">
    <source>
        <dbReference type="Pfam" id="PF00155"/>
    </source>
</evidence>
<dbReference type="SUPFAM" id="SSF53383">
    <property type="entry name" value="PLP-dependent transferases"/>
    <property type="match status" value="1"/>
</dbReference>
<evidence type="ECO:0000313" key="3">
    <source>
        <dbReference type="Proteomes" id="UP000179807"/>
    </source>
</evidence>
<name>A0A1J4KVZ9_9EUKA</name>
<dbReference type="InterPro" id="IPR015421">
    <property type="entry name" value="PyrdxlP-dep_Trfase_major"/>
</dbReference>
<dbReference type="Pfam" id="PF00155">
    <property type="entry name" value="Aminotran_1_2"/>
    <property type="match status" value="1"/>
</dbReference>
<keyword evidence="3" id="KW-1185">Reference proteome</keyword>
<dbReference type="InterPro" id="IPR015424">
    <property type="entry name" value="PyrdxlP-dep_Trfase"/>
</dbReference>
<accession>A0A1J4KVZ9</accession>
<dbReference type="GO" id="GO:0030170">
    <property type="term" value="F:pyridoxal phosphate binding"/>
    <property type="evidence" value="ECO:0007669"/>
    <property type="project" value="InterPro"/>
</dbReference>
<dbReference type="RefSeq" id="XP_068368450.1">
    <property type="nucleotide sequence ID" value="XM_068497687.1"/>
</dbReference>
<dbReference type="Gene3D" id="3.40.640.10">
    <property type="entry name" value="Type I PLP-dependent aspartate aminotransferase-like (Major domain)"/>
    <property type="match status" value="1"/>
</dbReference>
<dbReference type="PANTHER" id="PTHR43799">
    <property type="entry name" value="AMINOTRANSFERASE, PUTATIVE-RELATED"/>
    <property type="match status" value="1"/>
</dbReference>
<dbReference type="GeneID" id="94832391"/>
<dbReference type="CDD" id="cd00609">
    <property type="entry name" value="AAT_like"/>
    <property type="match status" value="1"/>
</dbReference>
<proteinExistence type="predicted"/>
<dbReference type="AlphaFoldDB" id="A0A1J4KVZ9"/>
<dbReference type="EMBL" id="MLAK01000239">
    <property type="protein sequence ID" value="OHT15314.1"/>
    <property type="molecule type" value="Genomic_DNA"/>
</dbReference>
<reference evidence="2" key="1">
    <citation type="submission" date="2016-10" db="EMBL/GenBank/DDBJ databases">
        <authorList>
            <person name="Benchimol M."/>
            <person name="Almeida L.G."/>
            <person name="Vasconcelos A.T."/>
            <person name="Perreira-Neves A."/>
            <person name="Rosa I.A."/>
            <person name="Tasca T."/>
            <person name="Bogo M.R."/>
            <person name="de Souza W."/>
        </authorList>
    </citation>
    <scope>NUCLEOTIDE SEQUENCE [LARGE SCALE GENOMIC DNA]</scope>
    <source>
        <strain evidence="2">K</strain>
    </source>
</reference>
<dbReference type="GO" id="GO:0008483">
    <property type="term" value="F:transaminase activity"/>
    <property type="evidence" value="ECO:0007669"/>
    <property type="project" value="UniProtKB-KW"/>
</dbReference>
<dbReference type="InterPro" id="IPR015422">
    <property type="entry name" value="PyrdxlP-dep_Trfase_small"/>
</dbReference>
<dbReference type="PANTHER" id="PTHR43799:SF1">
    <property type="entry name" value="ASPARTATE AMINOTRANSFERASE"/>
    <property type="match status" value="1"/>
</dbReference>
<protein>
    <submittedName>
        <fullName evidence="2">Histidinol-phosphate aminotransferase</fullName>
    </submittedName>
</protein>
<dbReference type="InterPro" id="IPR004839">
    <property type="entry name" value="Aminotransferase_I/II_large"/>
</dbReference>
<dbReference type="Proteomes" id="UP000179807">
    <property type="component" value="Unassembled WGS sequence"/>
</dbReference>
<gene>
    <name evidence="2" type="ORF">TRFO_14224</name>
</gene>
<dbReference type="OrthoDB" id="2108at2759"/>
<evidence type="ECO:0000313" key="2">
    <source>
        <dbReference type="EMBL" id="OHT15314.1"/>
    </source>
</evidence>
<dbReference type="Gene3D" id="3.90.1150.10">
    <property type="entry name" value="Aspartate Aminotransferase, domain 1"/>
    <property type="match status" value="1"/>
</dbReference>
<keyword evidence="2" id="KW-0808">Transferase</keyword>
<feature type="domain" description="Aminotransferase class I/classII large" evidence="1">
    <location>
        <begin position="33"/>
        <end position="298"/>
    </location>
</feature>
<dbReference type="VEuPathDB" id="TrichDB:TRFO_14224"/>
<organism evidence="2 3">
    <name type="scientific">Tritrichomonas foetus</name>
    <dbReference type="NCBI Taxonomy" id="1144522"/>
    <lineage>
        <taxon>Eukaryota</taxon>
        <taxon>Metamonada</taxon>
        <taxon>Parabasalia</taxon>
        <taxon>Tritrichomonadida</taxon>
        <taxon>Tritrichomonadidae</taxon>
        <taxon>Tritrichomonas</taxon>
    </lineage>
</organism>
<keyword evidence="2" id="KW-0032">Aminotransferase</keyword>